<dbReference type="PRINTS" id="PR00834">
    <property type="entry name" value="PROTEASES2C"/>
</dbReference>
<dbReference type="Gene3D" id="2.40.10.10">
    <property type="entry name" value="Trypsin-like serine proteases"/>
    <property type="match status" value="2"/>
</dbReference>
<dbReference type="EMBL" id="GDJX01002289">
    <property type="protein sequence ID" value="JAT65647.1"/>
    <property type="molecule type" value="Transcribed_RNA"/>
</dbReference>
<gene>
    <name evidence="5" type="primary">DEGP5_2</name>
    <name evidence="5" type="ORF">g.65894</name>
</gene>
<comment type="similarity">
    <text evidence="1">Belongs to the peptidase S1C family.</text>
</comment>
<name>A0A1D1ZFL7_9ARAE</name>
<dbReference type="InterPro" id="IPR043504">
    <property type="entry name" value="Peptidase_S1_PA_chymotrypsin"/>
</dbReference>
<dbReference type="InterPro" id="IPR051201">
    <property type="entry name" value="Chloro_Bact_Ser_Proteases"/>
</dbReference>
<accession>A0A1D1ZFL7</accession>
<feature type="region of interest" description="Disordered" evidence="4">
    <location>
        <begin position="22"/>
        <end position="58"/>
    </location>
</feature>
<evidence type="ECO:0000256" key="1">
    <source>
        <dbReference type="ARBA" id="ARBA00010541"/>
    </source>
</evidence>
<dbReference type="SUPFAM" id="SSF50494">
    <property type="entry name" value="Trypsin-like serine proteases"/>
    <property type="match status" value="1"/>
</dbReference>
<evidence type="ECO:0000313" key="5">
    <source>
        <dbReference type="EMBL" id="JAT65647.1"/>
    </source>
</evidence>
<dbReference type="GO" id="GO:0004252">
    <property type="term" value="F:serine-type endopeptidase activity"/>
    <property type="evidence" value="ECO:0007669"/>
    <property type="project" value="InterPro"/>
</dbReference>
<keyword evidence="2 5" id="KW-0645">Protease</keyword>
<dbReference type="GO" id="GO:0006508">
    <property type="term" value="P:proteolysis"/>
    <property type="evidence" value="ECO:0007669"/>
    <property type="project" value="UniProtKB-KW"/>
</dbReference>
<reference evidence="5" key="1">
    <citation type="submission" date="2015-07" db="EMBL/GenBank/DDBJ databases">
        <title>Transcriptome Assembly of Anthurium amnicola.</title>
        <authorList>
            <person name="Suzuki J."/>
        </authorList>
    </citation>
    <scope>NUCLEOTIDE SEQUENCE</scope>
</reference>
<dbReference type="AlphaFoldDB" id="A0A1D1ZFL7"/>
<evidence type="ECO:0000256" key="3">
    <source>
        <dbReference type="ARBA" id="ARBA00022801"/>
    </source>
</evidence>
<proteinExistence type="inferred from homology"/>
<evidence type="ECO:0000256" key="4">
    <source>
        <dbReference type="SAM" id="MobiDB-lite"/>
    </source>
</evidence>
<dbReference type="PANTHER" id="PTHR43343">
    <property type="entry name" value="PEPTIDASE S12"/>
    <property type="match status" value="1"/>
</dbReference>
<feature type="compositionally biased region" description="Low complexity" evidence="4">
    <location>
        <begin position="81"/>
        <end position="92"/>
    </location>
</feature>
<dbReference type="InterPro" id="IPR009003">
    <property type="entry name" value="Peptidase_S1_PA"/>
</dbReference>
<feature type="region of interest" description="Disordered" evidence="4">
    <location>
        <begin position="81"/>
        <end position="108"/>
    </location>
</feature>
<protein>
    <submittedName>
        <fullName evidence="5">Protease Do-like 5, chloroplastic</fullName>
    </submittedName>
</protein>
<organism evidence="5">
    <name type="scientific">Anthurium amnicola</name>
    <dbReference type="NCBI Taxonomy" id="1678845"/>
    <lineage>
        <taxon>Eukaryota</taxon>
        <taxon>Viridiplantae</taxon>
        <taxon>Streptophyta</taxon>
        <taxon>Embryophyta</taxon>
        <taxon>Tracheophyta</taxon>
        <taxon>Spermatophyta</taxon>
        <taxon>Magnoliopsida</taxon>
        <taxon>Liliopsida</taxon>
        <taxon>Araceae</taxon>
        <taxon>Pothoideae</taxon>
        <taxon>Potheae</taxon>
        <taxon>Anthurium</taxon>
    </lineage>
</organism>
<dbReference type="InterPro" id="IPR001940">
    <property type="entry name" value="Peptidase_S1C"/>
</dbReference>
<dbReference type="Pfam" id="PF13365">
    <property type="entry name" value="Trypsin_2"/>
    <property type="match status" value="1"/>
</dbReference>
<evidence type="ECO:0000256" key="2">
    <source>
        <dbReference type="ARBA" id="ARBA00022670"/>
    </source>
</evidence>
<dbReference type="PANTHER" id="PTHR43343:SF6">
    <property type="entry name" value="PROTEASE DO-LIKE 5, CHLOROPLASTIC ISOFORM X1"/>
    <property type="match status" value="1"/>
</dbReference>
<keyword evidence="3" id="KW-0378">Hydrolase</keyword>
<sequence length="363" mass="38149">MVFTSPLPSSSSVGLVTAAAAVRISSSSPPIRPPVPPNSRGARREGRGGGTSGNRGIRRRLLLAASTSSLLSSSPLRLLDTSSTGGLSASSRRPARAAEEVDDESQKEEDRVVRIFEETSPSVVFIKDILLVSDPKKRGPLPGSASVAGGGEEDVDWISSDDDGIAKVEGTGSGFVWDKAGHIVTNYHVIERVATDRTGLQRCKVFFQDSNGNTFAKEGKLIGFDPAYDLAVLKVNVGDKLRPALIGTSRDLRVGQSCFAIGNPYGYEHTLTTGVVSGLGREIPSPNGRPIRGAIQTDAAINAGNSGGPLIDSYGHVIGVNTATFTRKGTGISSGVNFAIPIDLVIRTVPYLIVYGTSVSNRF</sequence>